<reference evidence="2" key="2">
    <citation type="submission" date="2015-07" db="EMBL/GenBank/DDBJ databases">
        <title>Contrasting host-pathogen interactions and genome evolution in two generalist and specialist microsporidian pathogens of mosquitoes.</title>
        <authorList>
            <consortium name="The Broad Institute Genomics Platform"/>
            <consortium name="The Broad Institute Genome Sequencing Center for Infectious Disease"/>
            <person name="Cuomo C.A."/>
            <person name="Sanscrainte N.D."/>
            <person name="Goldberg J.M."/>
            <person name="Heiman D."/>
            <person name="Young S."/>
            <person name="Zeng Q."/>
            <person name="Becnel J.J."/>
            <person name="Birren B.W."/>
        </authorList>
    </citation>
    <scope>NUCLEOTIDE SEQUENCE [LARGE SCALE GENOMIC DNA]</scope>
    <source>
        <strain evidence="2">USNM 41457</strain>
    </source>
</reference>
<dbReference type="VEuPathDB" id="MicrosporidiaDB:EDEG_04224"/>
<dbReference type="Proteomes" id="UP000003163">
    <property type="component" value="Unassembled WGS sequence"/>
</dbReference>
<proteinExistence type="predicted"/>
<dbReference type="AlphaFoldDB" id="J8ZXS9"/>
<dbReference type="InParanoid" id="J8ZXS9"/>
<sequence length="124" mass="15007">MIIVLSNVDFFIQTINELKRLMEYGLKFAVLDYEIYTEKLKVGEEILLRCLPFLEKLQKTYDNYECILNLCEVFINLEYTKEHIYFSGNQFNSRTWMTMHIETHRFEVLVQIKKQINSHISDRK</sequence>
<dbReference type="HOGENOM" id="CLU_2003877_0_0_1"/>
<organism evidence="1 2">
    <name type="scientific">Edhazardia aedis (strain USNM 41457)</name>
    <name type="common">Microsporidian parasite</name>
    <dbReference type="NCBI Taxonomy" id="1003232"/>
    <lineage>
        <taxon>Eukaryota</taxon>
        <taxon>Fungi</taxon>
        <taxon>Fungi incertae sedis</taxon>
        <taxon>Microsporidia</taxon>
        <taxon>Edhazardia</taxon>
    </lineage>
</organism>
<accession>J8ZXS9</accession>
<protein>
    <submittedName>
        <fullName evidence="1">Uncharacterized protein</fullName>
    </submittedName>
</protein>
<evidence type="ECO:0000313" key="2">
    <source>
        <dbReference type="Proteomes" id="UP000003163"/>
    </source>
</evidence>
<evidence type="ECO:0000313" key="1">
    <source>
        <dbReference type="EMBL" id="EJW04488.1"/>
    </source>
</evidence>
<keyword evidence="2" id="KW-1185">Reference proteome</keyword>
<dbReference type="EMBL" id="AFBI03000968">
    <property type="protein sequence ID" value="EJW04488.1"/>
    <property type="molecule type" value="Genomic_DNA"/>
</dbReference>
<name>J8ZXS9_EDHAE</name>
<comment type="caution">
    <text evidence="1">The sequence shown here is derived from an EMBL/GenBank/DDBJ whole genome shotgun (WGS) entry which is preliminary data.</text>
</comment>
<gene>
    <name evidence="1" type="ORF">EDEG_04224</name>
</gene>
<reference evidence="1 2" key="1">
    <citation type="submission" date="2011-08" db="EMBL/GenBank/DDBJ databases">
        <authorList>
            <person name="Liu Z.J."/>
            <person name="Shi F.L."/>
            <person name="Lu J.Q."/>
            <person name="Li M."/>
            <person name="Wang Z.L."/>
        </authorList>
    </citation>
    <scope>NUCLEOTIDE SEQUENCE [LARGE SCALE GENOMIC DNA]</scope>
    <source>
        <strain evidence="1 2">USNM 41457</strain>
    </source>
</reference>